<dbReference type="Pfam" id="PF02195">
    <property type="entry name" value="ParB_N"/>
    <property type="match status" value="1"/>
</dbReference>
<keyword evidence="2" id="KW-0159">Chromosome partition</keyword>
<evidence type="ECO:0000256" key="2">
    <source>
        <dbReference type="ARBA" id="ARBA00022829"/>
    </source>
</evidence>
<dbReference type="CDD" id="cd16407">
    <property type="entry name" value="ParB_N_like"/>
    <property type="match status" value="1"/>
</dbReference>
<dbReference type="InterPro" id="IPR036086">
    <property type="entry name" value="ParB/Sulfiredoxin_sf"/>
</dbReference>
<dbReference type="SMART" id="SM00470">
    <property type="entry name" value="ParB"/>
    <property type="match status" value="1"/>
</dbReference>
<dbReference type="InterPro" id="IPR004437">
    <property type="entry name" value="ParB/RepB/Spo0J"/>
</dbReference>
<evidence type="ECO:0000313" key="4">
    <source>
        <dbReference type="EMBL" id="AGS52496.1"/>
    </source>
</evidence>
<reference evidence="4" key="1">
    <citation type="submission" date="2012-03" db="EMBL/GenBank/DDBJ databases">
        <title>Functional metagenomics reveals considerable lignocellulase gene clusters in the gut microbiome of a wood-feeding higher termite.</title>
        <authorList>
            <person name="Liu N."/>
        </authorList>
    </citation>
    <scope>NUCLEOTIDE SEQUENCE</scope>
</reference>
<dbReference type="InterPro" id="IPR041468">
    <property type="entry name" value="HTH_ParB/Spo0J"/>
</dbReference>
<dbReference type="SUPFAM" id="SSF109709">
    <property type="entry name" value="KorB DNA-binding domain-like"/>
    <property type="match status" value="1"/>
</dbReference>
<name>A0A806JZA5_9BACT</name>
<feature type="domain" description="ParB-like N-terminal" evidence="3">
    <location>
        <begin position="28"/>
        <end position="118"/>
    </location>
</feature>
<dbReference type="GO" id="GO:0005694">
    <property type="term" value="C:chromosome"/>
    <property type="evidence" value="ECO:0007669"/>
    <property type="project" value="TreeGrafter"/>
</dbReference>
<dbReference type="GO" id="GO:0007059">
    <property type="term" value="P:chromosome segregation"/>
    <property type="evidence" value="ECO:0007669"/>
    <property type="project" value="UniProtKB-KW"/>
</dbReference>
<proteinExistence type="inferred from homology"/>
<dbReference type="Gene3D" id="3.90.1530.30">
    <property type="match status" value="1"/>
</dbReference>
<dbReference type="AlphaFoldDB" id="A0A806JZA5"/>
<dbReference type="InterPro" id="IPR003115">
    <property type="entry name" value="ParB_N"/>
</dbReference>
<dbReference type="Gene3D" id="1.10.10.2830">
    <property type="match status" value="1"/>
</dbReference>
<evidence type="ECO:0000259" key="3">
    <source>
        <dbReference type="SMART" id="SM00470"/>
    </source>
</evidence>
<dbReference type="GO" id="GO:0003677">
    <property type="term" value="F:DNA binding"/>
    <property type="evidence" value="ECO:0007669"/>
    <property type="project" value="InterPro"/>
</dbReference>
<evidence type="ECO:0000256" key="1">
    <source>
        <dbReference type="ARBA" id="ARBA00006295"/>
    </source>
</evidence>
<dbReference type="EMBL" id="JQ844200">
    <property type="protein sequence ID" value="AGS52496.1"/>
    <property type="molecule type" value="Genomic_DNA"/>
</dbReference>
<protein>
    <submittedName>
        <fullName evidence="4">Chromosome (Plasmid) partitioning protein ParB / Stage 0 sporulation protein J</fullName>
    </submittedName>
</protein>
<dbReference type="NCBIfam" id="TIGR00180">
    <property type="entry name" value="parB_part"/>
    <property type="match status" value="1"/>
</dbReference>
<dbReference type="Pfam" id="PF17762">
    <property type="entry name" value="HTH_ParB"/>
    <property type="match status" value="1"/>
</dbReference>
<dbReference type="SUPFAM" id="SSF110849">
    <property type="entry name" value="ParB/Sulfiredoxin"/>
    <property type="match status" value="1"/>
</dbReference>
<sequence length="293" mass="32405">MAKRMATPALAGFTDIFSASSTDGERVAEVALGELHAPDCHPFRVTDDEAMTQLAGSIRDFGVREPGLARPRPEGGYELLCGNRRKRACELVGLSAMPVIVRELDDDSAAIAMVDSNLQQREKLLYSEKAWAYKMRIDALKHRGIKADCNSADEIAAQTGDSRSKVFKLIRLTELVETLLDKVDARELAFNTAVELSHLDYDEQFTVVDAMAKHGANPSLSQAVRFKKMKQAGTLTAEAIDGIMSEEKESPVSEAKITLHYRKYFPPDYSPKQVEAVIIELLKAWRETQTASA</sequence>
<accession>A0A806JZA5</accession>
<dbReference type="PANTHER" id="PTHR33375:SF1">
    <property type="entry name" value="CHROMOSOME-PARTITIONING PROTEIN PARB-RELATED"/>
    <property type="match status" value="1"/>
</dbReference>
<organism evidence="4">
    <name type="scientific">uncultured bacterium contig00005</name>
    <dbReference type="NCBI Taxonomy" id="1181497"/>
    <lineage>
        <taxon>Bacteria</taxon>
        <taxon>environmental samples</taxon>
    </lineage>
</organism>
<dbReference type="InterPro" id="IPR050336">
    <property type="entry name" value="Chromosome_partition/occlusion"/>
</dbReference>
<dbReference type="PANTHER" id="PTHR33375">
    <property type="entry name" value="CHROMOSOME-PARTITIONING PROTEIN PARB-RELATED"/>
    <property type="match status" value="1"/>
</dbReference>
<comment type="similarity">
    <text evidence="1">Belongs to the ParB family.</text>
</comment>